<name>A0A438ESZ0_VITVI</name>
<sequence length="163" mass="18314">MRGGSCWFVVESKSFEVLVEEVRGKLRGIIVERSRGFSSWIQFGDGSLRRLLEGIEECCKEEKEGRFVKVWEDEGRKFSVPEGKGLIGGLATLVEKLRSLGIIFFAETRHAPMLTARRADRSFGNSGECEKRAFVEVARASAGRIGDALWLQLGGREKRSEEE</sequence>
<reference evidence="1 2" key="1">
    <citation type="journal article" date="2018" name="PLoS Genet.">
        <title>Population sequencing reveals clonal diversity and ancestral inbreeding in the grapevine cultivar Chardonnay.</title>
        <authorList>
            <person name="Roach M.J."/>
            <person name="Johnson D.L."/>
            <person name="Bohlmann J."/>
            <person name="van Vuuren H.J."/>
            <person name="Jones S.J."/>
            <person name="Pretorius I.S."/>
            <person name="Schmidt S.A."/>
            <person name="Borneman A.R."/>
        </authorList>
    </citation>
    <scope>NUCLEOTIDE SEQUENCE [LARGE SCALE GENOMIC DNA]</scope>
    <source>
        <strain evidence="2">cv. Chardonnay</strain>
        <tissue evidence="1">Leaf</tissue>
    </source>
</reference>
<evidence type="ECO:0000313" key="2">
    <source>
        <dbReference type="Proteomes" id="UP000288805"/>
    </source>
</evidence>
<evidence type="ECO:0000313" key="1">
    <source>
        <dbReference type="EMBL" id="RVW50735.1"/>
    </source>
</evidence>
<proteinExistence type="predicted"/>
<organism evidence="1 2">
    <name type="scientific">Vitis vinifera</name>
    <name type="common">Grape</name>
    <dbReference type="NCBI Taxonomy" id="29760"/>
    <lineage>
        <taxon>Eukaryota</taxon>
        <taxon>Viridiplantae</taxon>
        <taxon>Streptophyta</taxon>
        <taxon>Embryophyta</taxon>
        <taxon>Tracheophyta</taxon>
        <taxon>Spermatophyta</taxon>
        <taxon>Magnoliopsida</taxon>
        <taxon>eudicotyledons</taxon>
        <taxon>Gunneridae</taxon>
        <taxon>Pentapetalae</taxon>
        <taxon>rosids</taxon>
        <taxon>Vitales</taxon>
        <taxon>Vitaceae</taxon>
        <taxon>Viteae</taxon>
        <taxon>Vitis</taxon>
    </lineage>
</organism>
<dbReference type="AlphaFoldDB" id="A0A438ESZ0"/>
<dbReference type="Proteomes" id="UP000288805">
    <property type="component" value="Unassembled WGS sequence"/>
</dbReference>
<protein>
    <submittedName>
        <fullName evidence="1">Uncharacterized protein</fullName>
    </submittedName>
</protein>
<comment type="caution">
    <text evidence="1">The sequence shown here is derived from an EMBL/GenBank/DDBJ whole genome shotgun (WGS) entry which is preliminary data.</text>
</comment>
<accession>A0A438ESZ0</accession>
<dbReference type="EMBL" id="QGNW01001192">
    <property type="protein sequence ID" value="RVW50735.1"/>
    <property type="molecule type" value="Genomic_DNA"/>
</dbReference>
<gene>
    <name evidence="1" type="ORF">CK203_076824</name>
</gene>